<evidence type="ECO:0000313" key="1">
    <source>
        <dbReference type="EMBL" id="ANE78458.1"/>
    </source>
</evidence>
<dbReference type="AlphaFoldDB" id="A0A172UHB0"/>
<dbReference type="KEGG" id="madi:A7U43_03085"/>
<dbReference type="Proteomes" id="UP000077143">
    <property type="component" value="Chromosome"/>
</dbReference>
<name>A0A172UHB0_9MYCO</name>
<accession>A0A172UHB0</accession>
<reference evidence="1 2" key="1">
    <citation type="submission" date="2016-05" db="EMBL/GenBank/DDBJ databases">
        <title>Complete genome sequence of a phthalic acid esters degrading Mycobacterium sp. YC-RL4.</title>
        <authorList>
            <person name="Ren L."/>
            <person name="Fan S."/>
            <person name="Ruth N."/>
            <person name="Jia Y."/>
            <person name="Wang J."/>
            <person name="Qiao C."/>
        </authorList>
    </citation>
    <scope>NUCLEOTIDE SEQUENCE [LARGE SCALE GENOMIC DNA]</scope>
    <source>
        <strain evidence="1 2">YC-RL4</strain>
    </source>
</reference>
<keyword evidence="2" id="KW-1185">Reference proteome</keyword>
<proteinExistence type="predicted"/>
<protein>
    <submittedName>
        <fullName evidence="1">Uncharacterized protein</fullName>
    </submittedName>
</protein>
<sequence length="138" mass="15396">MSAMTNADDVPLQVSLDELGPGVGGSWLVVTQGSRHEWDLDAMTYMRMPGPASLSGQFAMDGQRLRITRVERWPRVGFTSLVFFDDPTRPLDYEHFRQSSQIESITQITTTDSASPPRSPTGYMLLDSLVDENPTRDS</sequence>
<gene>
    <name evidence="1" type="ORF">A7U43_03085</name>
</gene>
<dbReference type="EMBL" id="CP015596">
    <property type="protein sequence ID" value="ANE78458.1"/>
    <property type="molecule type" value="Genomic_DNA"/>
</dbReference>
<evidence type="ECO:0000313" key="2">
    <source>
        <dbReference type="Proteomes" id="UP000077143"/>
    </source>
</evidence>
<organism evidence="1 2">
    <name type="scientific">Mycobacterium adipatum</name>
    <dbReference type="NCBI Taxonomy" id="1682113"/>
    <lineage>
        <taxon>Bacteria</taxon>
        <taxon>Bacillati</taxon>
        <taxon>Actinomycetota</taxon>
        <taxon>Actinomycetes</taxon>
        <taxon>Mycobacteriales</taxon>
        <taxon>Mycobacteriaceae</taxon>
        <taxon>Mycobacterium</taxon>
    </lineage>
</organism>